<dbReference type="eggNOG" id="ENOG502QR0D">
    <property type="taxonomic scope" value="Eukaryota"/>
</dbReference>
<organism evidence="1 2">
    <name type="scientific">Ophiocordyceps sinensis (strain Co18 / CGMCC 3.14243)</name>
    <name type="common">Yarsagumba caterpillar fungus</name>
    <name type="synonym">Hirsutella sinensis</name>
    <dbReference type="NCBI Taxonomy" id="911162"/>
    <lineage>
        <taxon>Eukaryota</taxon>
        <taxon>Fungi</taxon>
        <taxon>Dikarya</taxon>
        <taxon>Ascomycota</taxon>
        <taxon>Pezizomycotina</taxon>
        <taxon>Sordariomycetes</taxon>
        <taxon>Hypocreomycetidae</taxon>
        <taxon>Hypocreales</taxon>
        <taxon>Ophiocordycipitaceae</taxon>
        <taxon>Ophiocordyceps</taxon>
    </lineage>
</organism>
<reference evidence="1 2" key="1">
    <citation type="journal article" date="2013" name="Chin. Sci. Bull.">
        <title>Genome survey uncovers the secrets of sex and lifestyle in caterpillar fungus.</title>
        <authorList>
            <person name="Hu X."/>
            <person name="Zhang Y."/>
            <person name="Xiao G."/>
            <person name="Zheng P."/>
            <person name="Xia Y."/>
            <person name="Zhang X."/>
            <person name="St Leger R.J."/>
            <person name="Liu X."/>
            <person name="Wang C."/>
        </authorList>
    </citation>
    <scope>NUCLEOTIDE SEQUENCE [LARGE SCALE GENOMIC DNA]</scope>
    <source>
        <strain evidence="2">Co18 / CGMCC 3.14243</strain>
        <tissue evidence="1">Fruit-body</tissue>
    </source>
</reference>
<dbReference type="HOGENOM" id="CLU_024804_0_0_1"/>
<dbReference type="EMBL" id="KE653662">
    <property type="protein sequence ID" value="EQK99095.1"/>
    <property type="molecule type" value="Genomic_DNA"/>
</dbReference>
<dbReference type="Proteomes" id="UP000019374">
    <property type="component" value="Unassembled WGS sequence"/>
</dbReference>
<evidence type="ECO:0000313" key="1">
    <source>
        <dbReference type="EMBL" id="EQK99095.1"/>
    </source>
</evidence>
<protein>
    <submittedName>
        <fullName evidence="1">Uncharacterized protein</fullName>
    </submittedName>
</protein>
<sequence>MDVLEPTEQERRLYYVGLPSSPRLVARSGTEPWTLRLDGWSCYVEKTLRPVGEHPIVGKWNDDFPTSLRGQAVSLVEQRGLHWHAIDVLRIGYHDVRDAPVVVFISVEPGSLSWREGRDVATQFRLLLTSHQLPDVQCEIKESRLVKLAAPRVLRLPSDDGTSPHTPEMSLISDCVGSVISPSDMPTLEGTSCLYLRDGRTHATYALTCRHVCFGVGAGAMDPGDLVELLPSTAPSQSFGWMPKKMIQPGTTTFNKTLSALKASKEDYQAKVQKFQERASMVDDDRLPGLIQYYQSLLANTTPVLAKFQARTEPSSRTFGQVAYFRGYAIRRHGELSDWSLVRLDPDRYKRPLSGLENRVFVGTGFSTLGLDQPRLPDPDGTCRLQGLLGITVPRTEGSTYYSMPTGIVAKRGAGSGLTFGMYNEAKSVLRTTTGANSTPFIAIEWCVVSYPQKRDSAFSKPGDSGACIWDIVERRIAGMVTSGLGRDAVLECGDFNLEMAVDVTYSTPMEWLLEDMAACGLQLDVL</sequence>
<name>T5A9K1_OPHSC</name>
<gene>
    <name evidence="1" type="ORF">OCS_05195</name>
</gene>
<accession>T5A9K1</accession>
<evidence type="ECO:0000313" key="2">
    <source>
        <dbReference type="Proteomes" id="UP000019374"/>
    </source>
</evidence>
<dbReference type="AlphaFoldDB" id="T5A9K1"/>
<dbReference type="OrthoDB" id="5424209at2759"/>
<proteinExistence type="predicted"/>